<dbReference type="Pfam" id="PF03883">
    <property type="entry name" value="H2O2_YaaD"/>
    <property type="match status" value="1"/>
</dbReference>
<comment type="caution">
    <text evidence="2">The sequence shown here is derived from an EMBL/GenBank/DDBJ whole genome shotgun (WGS) entry which is preliminary data.</text>
</comment>
<protein>
    <recommendedName>
        <fullName evidence="1">UPF0246 protein IAB26_14515</fullName>
    </recommendedName>
</protein>
<reference evidence="2" key="1">
    <citation type="submission" date="2020-10" db="EMBL/GenBank/DDBJ databases">
        <authorList>
            <person name="Gilroy R."/>
        </authorList>
    </citation>
    <scope>NUCLEOTIDE SEQUENCE</scope>
    <source>
        <strain evidence="2">ChiSjej3B21-11622</strain>
    </source>
</reference>
<organism evidence="2 3">
    <name type="scientific">Candidatus Limivivens merdigallinarum</name>
    <dbReference type="NCBI Taxonomy" id="2840859"/>
    <lineage>
        <taxon>Bacteria</taxon>
        <taxon>Bacillati</taxon>
        <taxon>Bacillota</taxon>
        <taxon>Clostridia</taxon>
        <taxon>Lachnospirales</taxon>
        <taxon>Lachnospiraceae</taxon>
        <taxon>Lachnospiraceae incertae sedis</taxon>
        <taxon>Candidatus Limivivens</taxon>
    </lineage>
</organism>
<dbReference type="GO" id="GO:0033194">
    <property type="term" value="P:response to hydroperoxide"/>
    <property type="evidence" value="ECO:0007669"/>
    <property type="project" value="TreeGrafter"/>
</dbReference>
<dbReference type="PANTHER" id="PTHR30283:SF4">
    <property type="entry name" value="PEROXIDE STRESS RESISTANCE PROTEIN YAAA"/>
    <property type="match status" value="1"/>
</dbReference>
<dbReference type="NCBIfam" id="NF002543">
    <property type="entry name" value="PRK02101.1-4"/>
    <property type="match status" value="1"/>
</dbReference>
<dbReference type="EMBL" id="DVFT01000214">
    <property type="protein sequence ID" value="HIQ97758.1"/>
    <property type="molecule type" value="Genomic_DNA"/>
</dbReference>
<evidence type="ECO:0000313" key="2">
    <source>
        <dbReference type="EMBL" id="HIQ97758.1"/>
    </source>
</evidence>
<proteinExistence type="inferred from homology"/>
<comment type="similarity">
    <text evidence="1">Belongs to the UPF0246 family.</text>
</comment>
<dbReference type="Proteomes" id="UP000886886">
    <property type="component" value="Unassembled WGS sequence"/>
</dbReference>
<evidence type="ECO:0000313" key="3">
    <source>
        <dbReference type="Proteomes" id="UP000886886"/>
    </source>
</evidence>
<evidence type="ECO:0000256" key="1">
    <source>
        <dbReference type="HAMAP-Rule" id="MF_00652"/>
    </source>
</evidence>
<name>A0A9D1D2J9_9FIRM</name>
<dbReference type="GO" id="GO:0005829">
    <property type="term" value="C:cytosol"/>
    <property type="evidence" value="ECO:0007669"/>
    <property type="project" value="TreeGrafter"/>
</dbReference>
<reference evidence="2" key="2">
    <citation type="journal article" date="2021" name="PeerJ">
        <title>Extensive microbial diversity within the chicken gut microbiome revealed by metagenomics and culture.</title>
        <authorList>
            <person name="Gilroy R."/>
            <person name="Ravi A."/>
            <person name="Getino M."/>
            <person name="Pursley I."/>
            <person name="Horton D.L."/>
            <person name="Alikhan N.F."/>
            <person name="Baker D."/>
            <person name="Gharbi K."/>
            <person name="Hall N."/>
            <person name="Watson M."/>
            <person name="Adriaenssens E.M."/>
            <person name="Foster-Nyarko E."/>
            <person name="Jarju S."/>
            <person name="Secka A."/>
            <person name="Antonio M."/>
            <person name="Oren A."/>
            <person name="Chaudhuri R.R."/>
            <person name="La Ragione R."/>
            <person name="Hildebrand F."/>
            <person name="Pallen M.J."/>
        </authorList>
    </citation>
    <scope>NUCLEOTIDE SEQUENCE</scope>
    <source>
        <strain evidence="2">ChiSjej3B21-11622</strain>
    </source>
</reference>
<dbReference type="AlphaFoldDB" id="A0A9D1D2J9"/>
<sequence>MKIILSPAKKMREETDCMPVKALPRFLDKAEKLMHFMKSLSLEDARQIWKCSEKLAILNYERFARMDLQRGLTPALLSYEGIQYQYMAPNVFSERQWEYVEEHLRILSGFYGILSPLDGVVPYRLEMQAKGNFFLDGEACKDLYEVWKEEPAEALLSEASWVLNLASREYAKAVEPYLKRKIPYITCIFGEEHNGKIIQKGTKAKMARGEMVRWLSKMGGKEPEELKGFSSLGYRFCEKGSTEDTYLYLEEK</sequence>
<accession>A0A9D1D2J9</accession>
<dbReference type="InterPro" id="IPR005583">
    <property type="entry name" value="YaaA"/>
</dbReference>
<gene>
    <name evidence="2" type="primary">yaaA</name>
    <name evidence="2" type="ORF">IAB26_14515</name>
</gene>
<dbReference type="PANTHER" id="PTHR30283">
    <property type="entry name" value="PEROXIDE STRESS RESPONSE PROTEIN YAAA"/>
    <property type="match status" value="1"/>
</dbReference>
<dbReference type="HAMAP" id="MF_00652">
    <property type="entry name" value="UPF0246"/>
    <property type="match status" value="1"/>
</dbReference>